<evidence type="ECO:0000313" key="2">
    <source>
        <dbReference type="EMBL" id="KAJ7196433.1"/>
    </source>
</evidence>
<feature type="chain" id="PRO_5042024287" evidence="1">
    <location>
        <begin position="19"/>
        <end position="199"/>
    </location>
</feature>
<organism evidence="2 3">
    <name type="scientific">Mycena pura</name>
    <dbReference type="NCBI Taxonomy" id="153505"/>
    <lineage>
        <taxon>Eukaryota</taxon>
        <taxon>Fungi</taxon>
        <taxon>Dikarya</taxon>
        <taxon>Basidiomycota</taxon>
        <taxon>Agaricomycotina</taxon>
        <taxon>Agaricomycetes</taxon>
        <taxon>Agaricomycetidae</taxon>
        <taxon>Agaricales</taxon>
        <taxon>Marasmiineae</taxon>
        <taxon>Mycenaceae</taxon>
        <taxon>Mycena</taxon>
    </lineage>
</organism>
<evidence type="ECO:0000313" key="3">
    <source>
        <dbReference type="Proteomes" id="UP001219525"/>
    </source>
</evidence>
<dbReference type="Proteomes" id="UP001219525">
    <property type="component" value="Unassembled WGS sequence"/>
</dbReference>
<sequence length="199" mass="21185">MAPLFAAIILVVSGGALAALTPAQVVTNIGNVATVSTRPVVFASYPRQLLPAPSRQSAEFMRYLTVVVDFATIVNALRADVPAMQATPPFDDVAAQPIVDALDNFVQIHQALLATVIGKHSIFSQFGVTAPITAIPRSHEAVIDSFAFAMIDLIPTRSSDVKNDKNQLDTSVGNTISLYEQLCIPSLLYPALLPICIAL</sequence>
<proteinExistence type="predicted"/>
<dbReference type="AlphaFoldDB" id="A0AAD6UWZ0"/>
<evidence type="ECO:0000256" key="1">
    <source>
        <dbReference type="SAM" id="SignalP"/>
    </source>
</evidence>
<gene>
    <name evidence="2" type="ORF">GGX14DRAFT_575000</name>
</gene>
<accession>A0AAD6UWZ0</accession>
<dbReference type="EMBL" id="JARJCW010000084">
    <property type="protein sequence ID" value="KAJ7196433.1"/>
    <property type="molecule type" value="Genomic_DNA"/>
</dbReference>
<comment type="caution">
    <text evidence="2">The sequence shown here is derived from an EMBL/GenBank/DDBJ whole genome shotgun (WGS) entry which is preliminary data.</text>
</comment>
<feature type="signal peptide" evidence="1">
    <location>
        <begin position="1"/>
        <end position="18"/>
    </location>
</feature>
<reference evidence="2" key="1">
    <citation type="submission" date="2023-03" db="EMBL/GenBank/DDBJ databases">
        <title>Massive genome expansion in bonnet fungi (Mycena s.s.) driven by repeated elements and novel gene families across ecological guilds.</title>
        <authorList>
            <consortium name="Lawrence Berkeley National Laboratory"/>
            <person name="Harder C.B."/>
            <person name="Miyauchi S."/>
            <person name="Viragh M."/>
            <person name="Kuo A."/>
            <person name="Thoen E."/>
            <person name="Andreopoulos B."/>
            <person name="Lu D."/>
            <person name="Skrede I."/>
            <person name="Drula E."/>
            <person name="Henrissat B."/>
            <person name="Morin E."/>
            <person name="Kohler A."/>
            <person name="Barry K."/>
            <person name="LaButti K."/>
            <person name="Morin E."/>
            <person name="Salamov A."/>
            <person name="Lipzen A."/>
            <person name="Mereny Z."/>
            <person name="Hegedus B."/>
            <person name="Baldrian P."/>
            <person name="Stursova M."/>
            <person name="Weitz H."/>
            <person name="Taylor A."/>
            <person name="Grigoriev I.V."/>
            <person name="Nagy L.G."/>
            <person name="Martin F."/>
            <person name="Kauserud H."/>
        </authorList>
    </citation>
    <scope>NUCLEOTIDE SEQUENCE</scope>
    <source>
        <strain evidence="2">9144</strain>
    </source>
</reference>
<keyword evidence="1" id="KW-0732">Signal</keyword>
<keyword evidence="3" id="KW-1185">Reference proteome</keyword>
<name>A0AAD6UWZ0_9AGAR</name>
<protein>
    <submittedName>
        <fullName evidence="2">Uncharacterized protein</fullName>
    </submittedName>
</protein>